<gene>
    <name evidence="1" type="ORF">H9966_03180</name>
</gene>
<reference evidence="1" key="1">
    <citation type="journal article" date="2021" name="PeerJ">
        <title>Extensive microbial diversity within the chicken gut microbiome revealed by metagenomics and culture.</title>
        <authorList>
            <person name="Gilroy R."/>
            <person name="Ravi A."/>
            <person name="Getino M."/>
            <person name="Pursley I."/>
            <person name="Horton D.L."/>
            <person name="Alikhan N.F."/>
            <person name="Baker D."/>
            <person name="Gharbi K."/>
            <person name="Hall N."/>
            <person name="Watson M."/>
            <person name="Adriaenssens E.M."/>
            <person name="Foster-Nyarko E."/>
            <person name="Jarju S."/>
            <person name="Secka A."/>
            <person name="Antonio M."/>
            <person name="Oren A."/>
            <person name="Chaudhuri R.R."/>
            <person name="La Ragione R."/>
            <person name="Hildebrand F."/>
            <person name="Pallen M.J."/>
        </authorList>
    </citation>
    <scope>NUCLEOTIDE SEQUENCE</scope>
    <source>
        <strain evidence="1">ChiHecec3B27-8219</strain>
    </source>
</reference>
<evidence type="ECO:0000313" key="2">
    <source>
        <dbReference type="Proteomes" id="UP000824055"/>
    </source>
</evidence>
<accession>A0A9D2JWU6</accession>
<name>A0A9D2JWU6_9BACT</name>
<sequence length="117" mass="13405">MTSKYGNILEEELKNKVAHDYFADYDTTQIIGKIDFCVALPPQPLFETQSLLWAEAKSGTKKDIYESFVQLILTIGRARTFDTYLPPKFLGAFDAEKKAFLPYGKVIDIFYQNPILK</sequence>
<evidence type="ECO:0000313" key="1">
    <source>
        <dbReference type="EMBL" id="HIZ68874.1"/>
    </source>
</evidence>
<organism evidence="1 2">
    <name type="scientific">Candidatus Prevotella avicola</name>
    <dbReference type="NCBI Taxonomy" id="2838738"/>
    <lineage>
        <taxon>Bacteria</taxon>
        <taxon>Pseudomonadati</taxon>
        <taxon>Bacteroidota</taxon>
        <taxon>Bacteroidia</taxon>
        <taxon>Bacteroidales</taxon>
        <taxon>Prevotellaceae</taxon>
        <taxon>Prevotella</taxon>
    </lineage>
</organism>
<dbReference type="Proteomes" id="UP000824055">
    <property type="component" value="Unassembled WGS sequence"/>
</dbReference>
<comment type="caution">
    <text evidence="1">The sequence shown here is derived from an EMBL/GenBank/DDBJ whole genome shotgun (WGS) entry which is preliminary data.</text>
</comment>
<reference evidence="1" key="2">
    <citation type="submission" date="2021-04" db="EMBL/GenBank/DDBJ databases">
        <authorList>
            <person name="Gilroy R."/>
        </authorList>
    </citation>
    <scope>NUCLEOTIDE SEQUENCE</scope>
    <source>
        <strain evidence="1">ChiHecec3B27-8219</strain>
    </source>
</reference>
<protein>
    <submittedName>
        <fullName evidence="1">Uncharacterized protein</fullName>
    </submittedName>
</protein>
<dbReference type="AlphaFoldDB" id="A0A9D2JWU6"/>
<dbReference type="EMBL" id="DXBE01000026">
    <property type="protein sequence ID" value="HIZ68874.1"/>
    <property type="molecule type" value="Genomic_DNA"/>
</dbReference>
<proteinExistence type="predicted"/>